<dbReference type="Gene3D" id="3.20.20.140">
    <property type="entry name" value="Metal-dependent hydrolases"/>
    <property type="match status" value="1"/>
</dbReference>
<feature type="binding site" evidence="8">
    <location>
        <position position="129"/>
    </location>
    <ligand>
        <name>Zn(2+)</name>
        <dbReference type="ChEBI" id="CHEBI:29105"/>
    </ligand>
</feature>
<feature type="binding site" evidence="7">
    <location>
        <position position="253"/>
    </location>
    <ligand>
        <name>substrate</name>
    </ligand>
</feature>
<dbReference type="SUPFAM" id="SSF51556">
    <property type="entry name" value="Metallo-dependent hydrolases"/>
    <property type="match status" value="1"/>
</dbReference>
<feature type="active site" description="Proton donor/acceptor" evidence="6">
    <location>
        <position position="276"/>
    </location>
</feature>
<evidence type="ECO:0000256" key="6">
    <source>
        <dbReference type="PIRSR" id="PIRSR038994-1"/>
    </source>
</evidence>
<reference evidence="11" key="1">
    <citation type="submission" date="2017-05" db="EMBL/GenBank/DDBJ databases">
        <authorList>
            <person name="Barney B.M."/>
        </authorList>
    </citation>
    <scope>NUCLEOTIDE SEQUENCE [LARGE SCALE GENOMIC DNA]</scope>
    <source>
        <strain evidence="11">PSBB022</strain>
    </source>
</reference>
<dbReference type="GO" id="GO:0008448">
    <property type="term" value="F:N-acetylglucosamine-6-phosphate deacetylase activity"/>
    <property type="evidence" value="ECO:0007669"/>
    <property type="project" value="InterPro"/>
</dbReference>
<feature type="binding site" evidence="7">
    <location>
        <begin position="221"/>
        <end position="222"/>
    </location>
    <ligand>
        <name>substrate</name>
    </ligand>
</feature>
<evidence type="ECO:0000313" key="11">
    <source>
        <dbReference type="Proteomes" id="UP000216101"/>
    </source>
</evidence>
<feature type="binding site" evidence="7">
    <location>
        <position position="229"/>
    </location>
    <ligand>
        <name>substrate</name>
    </ligand>
</feature>
<feature type="binding site" evidence="7">
    <location>
        <begin position="309"/>
        <end position="311"/>
    </location>
    <ligand>
        <name>substrate</name>
    </ligand>
</feature>
<comment type="cofactor">
    <cofactor evidence="8">
        <name>a divalent metal cation</name>
        <dbReference type="ChEBI" id="CHEBI:60240"/>
    </cofactor>
    <text evidence="8">Binds 1 divalent metal cation per subunit.</text>
</comment>
<evidence type="ECO:0000256" key="3">
    <source>
        <dbReference type="ARBA" id="ARBA00022801"/>
    </source>
</evidence>
<evidence type="ECO:0000313" key="10">
    <source>
        <dbReference type="EMBL" id="OZY86341.1"/>
    </source>
</evidence>
<keyword evidence="4 5" id="KW-0119">Carbohydrate metabolism</keyword>
<dbReference type="Gene3D" id="2.30.40.10">
    <property type="entry name" value="Urease, subunit C, domain 1"/>
    <property type="match status" value="1"/>
</dbReference>
<feature type="binding site" evidence="8">
    <location>
        <position position="218"/>
    </location>
    <ligand>
        <name>Zn(2+)</name>
        <dbReference type="ChEBI" id="CHEBI:29105"/>
    </ligand>
</feature>
<dbReference type="InterPro" id="IPR032466">
    <property type="entry name" value="Metal_Hydrolase"/>
</dbReference>
<dbReference type="InterPro" id="IPR003764">
    <property type="entry name" value="GlcNAc_6-P_deAcase"/>
</dbReference>
<comment type="caution">
    <text evidence="10">The sequence shown here is derived from an EMBL/GenBank/DDBJ whole genome shotgun (WGS) entry which is preliminary data.</text>
</comment>
<dbReference type="Pfam" id="PF01979">
    <property type="entry name" value="Amidohydro_1"/>
    <property type="match status" value="1"/>
</dbReference>
<dbReference type="InterPro" id="IPR006680">
    <property type="entry name" value="Amidohydro-rel"/>
</dbReference>
<dbReference type="GO" id="GO:0006046">
    <property type="term" value="P:N-acetylglucosamine catabolic process"/>
    <property type="evidence" value="ECO:0007669"/>
    <property type="project" value="TreeGrafter"/>
</dbReference>
<evidence type="ECO:0000256" key="8">
    <source>
        <dbReference type="PIRSR" id="PIRSR038994-3"/>
    </source>
</evidence>
<gene>
    <name evidence="10" type="ORF">CBP51_04755</name>
</gene>
<feature type="binding site" evidence="7">
    <location>
        <position position="140"/>
    </location>
    <ligand>
        <name>substrate</name>
    </ligand>
</feature>
<dbReference type="Pfam" id="PF22643">
    <property type="entry name" value="NagA_N"/>
    <property type="match status" value="1"/>
</dbReference>
<dbReference type="NCBIfam" id="TIGR00221">
    <property type="entry name" value="nagA"/>
    <property type="match status" value="1"/>
</dbReference>
<evidence type="ECO:0000256" key="7">
    <source>
        <dbReference type="PIRSR" id="PIRSR038994-2"/>
    </source>
</evidence>
<keyword evidence="11" id="KW-1185">Reference proteome</keyword>
<name>A0A266QAE9_9GAMM</name>
<dbReference type="STRING" id="1209072.GCA_000766945_01204"/>
<dbReference type="InterPro" id="IPR011059">
    <property type="entry name" value="Metal-dep_hydrolase_composite"/>
</dbReference>
<evidence type="ECO:0000259" key="9">
    <source>
        <dbReference type="Pfam" id="PF01979"/>
    </source>
</evidence>
<comment type="similarity">
    <text evidence="1 5">Belongs to the metallo-dependent hydrolases superfamily. NagA family.</text>
</comment>
<dbReference type="GO" id="GO:0046872">
    <property type="term" value="F:metal ion binding"/>
    <property type="evidence" value="ECO:0007669"/>
    <property type="project" value="UniProtKB-KW"/>
</dbReference>
<evidence type="ECO:0000256" key="5">
    <source>
        <dbReference type="PIRNR" id="PIRNR038994"/>
    </source>
</evidence>
<keyword evidence="2 8" id="KW-0479">Metal-binding</keyword>
<dbReference type="EMBL" id="NHNI01000001">
    <property type="protein sequence ID" value="OZY86341.1"/>
    <property type="molecule type" value="Genomic_DNA"/>
</dbReference>
<dbReference type="AlphaFoldDB" id="A0A266QAE9"/>
<dbReference type="PANTHER" id="PTHR11113:SF14">
    <property type="entry name" value="N-ACETYLGLUCOSAMINE-6-PHOSPHATE DEACETYLASE"/>
    <property type="match status" value="1"/>
</dbReference>
<dbReference type="PANTHER" id="PTHR11113">
    <property type="entry name" value="N-ACETYLGLUCOSAMINE-6-PHOSPHATE DEACETYLASE"/>
    <property type="match status" value="1"/>
</dbReference>
<organism evidence="10 11">
    <name type="scientific">Cellvibrio mixtus</name>
    <dbReference type="NCBI Taxonomy" id="39650"/>
    <lineage>
        <taxon>Bacteria</taxon>
        <taxon>Pseudomonadati</taxon>
        <taxon>Pseudomonadota</taxon>
        <taxon>Gammaproteobacteria</taxon>
        <taxon>Cellvibrionales</taxon>
        <taxon>Cellvibrionaceae</taxon>
        <taxon>Cellvibrio</taxon>
    </lineage>
</organism>
<dbReference type="Proteomes" id="UP000216101">
    <property type="component" value="Unassembled WGS sequence"/>
</dbReference>
<protein>
    <submittedName>
        <fullName evidence="10">N-acetylglucosamine-6-phosphate deacetylase</fullName>
    </submittedName>
</protein>
<dbReference type="SUPFAM" id="SSF51338">
    <property type="entry name" value="Composite domain of metallo-dependent hydrolases"/>
    <property type="match status" value="1"/>
</dbReference>
<evidence type="ECO:0000256" key="2">
    <source>
        <dbReference type="ARBA" id="ARBA00022723"/>
    </source>
</evidence>
<dbReference type="RefSeq" id="WP_094984022.1">
    <property type="nucleotide sequence ID" value="NZ_NHNI01000001.1"/>
</dbReference>
<feature type="binding site" evidence="8">
    <location>
        <position position="197"/>
    </location>
    <ligand>
        <name>Zn(2+)</name>
        <dbReference type="ChEBI" id="CHEBI:29105"/>
    </ligand>
</feature>
<accession>A0A266QAE9</accession>
<evidence type="ECO:0000256" key="4">
    <source>
        <dbReference type="ARBA" id="ARBA00023277"/>
    </source>
</evidence>
<evidence type="ECO:0000256" key="1">
    <source>
        <dbReference type="ARBA" id="ARBA00010716"/>
    </source>
</evidence>
<keyword evidence="3 5" id="KW-0378">Hydrolase</keyword>
<feature type="domain" description="Amidohydrolase-related" evidence="9">
    <location>
        <begin position="52"/>
        <end position="380"/>
    </location>
</feature>
<proteinExistence type="inferred from homology"/>
<sequence>MKQALVGARIFTGEEFLDNYALVITGEKIEALVPRAQLDSSILQTPLAGGVLAPGFIDLQVNGGGGAFFTNDTSVSAIQTMLDGHRPTGTTSLLPTLISDTREVHQAGVKAVADAVAAGIKGVLGVHVEGPFFDMARRGAHNERYIRTMEQADIDWLVASVKAQHDFKVMLTLAPEHAAPGQIKQLTSAGVVICAGHTDGHYEDVTAALNEGLSGFTHLYNAMRPTTGREPGVVGAALEDGNSWCGIIIDTYHVHAASARIAYAAKPKGKMYLVTDAMSTVGSPEKSFQIYGETIYEKDGCLVNAEGRLAGSAIGMIDAVRLNTNWVGVELAESLRMASLYPAQFMQADNYLGRIVSGYRADLVHFTDDYRVTHTWVAGQPCTHI</sequence>
<dbReference type="PIRSF" id="PIRSF038994">
    <property type="entry name" value="NagA"/>
    <property type="match status" value="1"/>
</dbReference>